<name>A0A5S3PI38_9FLAO</name>
<proteinExistence type="predicted"/>
<gene>
    <name evidence="1" type="ORF">FEE95_18810</name>
</gene>
<dbReference type="OrthoDB" id="1430047at2"/>
<dbReference type="AlphaFoldDB" id="A0A5S3PI38"/>
<protein>
    <submittedName>
        <fullName evidence="1">DUF4249 family protein</fullName>
    </submittedName>
</protein>
<accession>A0A5S3PI38</accession>
<dbReference type="Proteomes" id="UP000310314">
    <property type="component" value="Unassembled WGS sequence"/>
</dbReference>
<evidence type="ECO:0000313" key="1">
    <source>
        <dbReference type="EMBL" id="TMM53945.1"/>
    </source>
</evidence>
<evidence type="ECO:0000313" key="2">
    <source>
        <dbReference type="Proteomes" id="UP000310314"/>
    </source>
</evidence>
<dbReference type="PROSITE" id="PS51257">
    <property type="entry name" value="PROKAR_LIPOPROTEIN"/>
    <property type="match status" value="1"/>
</dbReference>
<organism evidence="1 2">
    <name type="scientific">Maribacter algarum</name>
    <name type="common">ex Zhang et al. 2020</name>
    <dbReference type="NCBI Taxonomy" id="2578118"/>
    <lineage>
        <taxon>Bacteria</taxon>
        <taxon>Pseudomonadati</taxon>
        <taxon>Bacteroidota</taxon>
        <taxon>Flavobacteriia</taxon>
        <taxon>Flavobacteriales</taxon>
        <taxon>Flavobacteriaceae</taxon>
        <taxon>Maribacter</taxon>
    </lineage>
</organism>
<keyword evidence="2" id="KW-1185">Reference proteome</keyword>
<dbReference type="RefSeq" id="WP_138659566.1">
    <property type="nucleotide sequence ID" value="NZ_VATY01000004.1"/>
</dbReference>
<reference evidence="1 2" key="1">
    <citation type="submission" date="2019-05" db="EMBL/GenBank/DDBJ databases">
        <authorList>
            <person name="Zhang J.-Y."/>
            <person name="Feg X."/>
            <person name="Du Z.-J."/>
        </authorList>
    </citation>
    <scope>NUCLEOTIDE SEQUENCE [LARGE SCALE GENOMIC DNA]</scope>
    <source>
        <strain evidence="1 2">RZ26</strain>
    </source>
</reference>
<dbReference type="EMBL" id="VATY01000004">
    <property type="protein sequence ID" value="TMM53945.1"/>
    <property type="molecule type" value="Genomic_DNA"/>
</dbReference>
<sequence length="300" mass="33969">MKKVFLNMIVFLLLVGCEDVVEIEVPTEEPRLIVNGIIRVSDLSQPYLPVEIRVSETNSFFEETPVTSLESILILTEIYNEDGTIIEQTGFSSLIDLDKGSGIYVPNPNFSTEQRIATSVLQEENVRFVLILEHKGRKYAATTRYVPVVPIDEIRQGSETLFSGEEKEVIVSFTDNASRDDFYVFDFDFGQFLVTEDSFYQGESFEFSYFYNNDLKSGQELSVSILGADRGFYNYMNLLIEQTENNLGVFETPVATARGNVFDITGLDNIDVVDNVERPQAFPLGYFAIIQSFSETITIE</sequence>
<comment type="caution">
    <text evidence="1">The sequence shown here is derived from an EMBL/GenBank/DDBJ whole genome shotgun (WGS) entry which is preliminary data.</text>
</comment>